<dbReference type="PANTHER" id="PTHR11255:SF48">
    <property type="entry name" value="DIACYLGLYCEROL KINASE 1"/>
    <property type="match status" value="1"/>
</dbReference>
<dbReference type="InterPro" id="IPR017438">
    <property type="entry name" value="ATP-NAD_kinase_N"/>
</dbReference>
<evidence type="ECO:0000256" key="11">
    <source>
        <dbReference type="ARBA" id="ARBA00022840"/>
    </source>
</evidence>
<organism evidence="18">
    <name type="scientific">Enterobius vermicularis</name>
    <name type="common">Human pinworm</name>
    <dbReference type="NCBI Taxonomy" id="51028"/>
    <lineage>
        <taxon>Eukaryota</taxon>
        <taxon>Metazoa</taxon>
        <taxon>Ecdysozoa</taxon>
        <taxon>Nematoda</taxon>
        <taxon>Chromadorea</taxon>
        <taxon>Rhabditida</taxon>
        <taxon>Spirurina</taxon>
        <taxon>Oxyuridomorpha</taxon>
        <taxon>Oxyuroidea</taxon>
        <taxon>Oxyuridae</taxon>
        <taxon>Enterobius</taxon>
    </lineage>
</organism>
<dbReference type="SMART" id="SM00046">
    <property type="entry name" value="DAGKc"/>
    <property type="match status" value="1"/>
</dbReference>
<keyword evidence="7" id="KW-0863">Zinc-finger</keyword>
<dbReference type="Gene3D" id="1.10.238.10">
    <property type="entry name" value="EF-hand"/>
    <property type="match status" value="1"/>
</dbReference>
<keyword evidence="5" id="KW-0677">Repeat</keyword>
<dbReference type="EC" id="2.7.1.107" evidence="12"/>
<keyword evidence="10" id="KW-0106">Calcium</keyword>
<dbReference type="InterPro" id="IPR002048">
    <property type="entry name" value="EF_hand_dom"/>
</dbReference>
<dbReference type="Gene3D" id="2.60.200.40">
    <property type="match status" value="1"/>
</dbReference>
<dbReference type="PROSITE" id="PS50222">
    <property type="entry name" value="EF_HAND_2"/>
    <property type="match status" value="2"/>
</dbReference>
<dbReference type="WBParaSite" id="EVEC_0000813201-mRNA-1">
    <property type="protein sequence ID" value="EVEC_0000813201-mRNA-1"/>
    <property type="gene ID" value="EVEC_0000813201"/>
</dbReference>
<reference evidence="16 17" key="2">
    <citation type="submission" date="2018-10" db="EMBL/GenBank/DDBJ databases">
        <authorList>
            <consortium name="Pathogen Informatics"/>
        </authorList>
    </citation>
    <scope>NUCLEOTIDE SEQUENCE [LARGE SCALE GENOMIC DNA]</scope>
</reference>
<evidence type="ECO:0000256" key="7">
    <source>
        <dbReference type="ARBA" id="ARBA00022771"/>
    </source>
</evidence>
<dbReference type="PROSITE" id="PS50081">
    <property type="entry name" value="ZF_DAG_PE_2"/>
    <property type="match status" value="1"/>
</dbReference>
<evidence type="ECO:0000259" key="15">
    <source>
        <dbReference type="PROSITE" id="PS50222"/>
    </source>
</evidence>
<dbReference type="SUPFAM" id="SSF111331">
    <property type="entry name" value="NAD kinase/diacylglycerol kinase-like"/>
    <property type="match status" value="1"/>
</dbReference>
<dbReference type="PROSITE" id="PS50146">
    <property type="entry name" value="DAGK"/>
    <property type="match status" value="1"/>
</dbReference>
<dbReference type="InterPro" id="IPR046349">
    <property type="entry name" value="C1-like_sf"/>
</dbReference>
<comment type="catalytic activity">
    <reaction evidence="1 12">
        <text>a 1,2-diacyl-sn-glycerol + ATP = a 1,2-diacyl-sn-glycero-3-phosphate + ADP + H(+)</text>
        <dbReference type="Rhea" id="RHEA:10272"/>
        <dbReference type="ChEBI" id="CHEBI:15378"/>
        <dbReference type="ChEBI" id="CHEBI:17815"/>
        <dbReference type="ChEBI" id="CHEBI:30616"/>
        <dbReference type="ChEBI" id="CHEBI:58608"/>
        <dbReference type="ChEBI" id="CHEBI:456216"/>
        <dbReference type="EC" id="2.7.1.107"/>
    </reaction>
</comment>
<evidence type="ECO:0000259" key="13">
    <source>
        <dbReference type="PROSITE" id="PS50081"/>
    </source>
</evidence>
<name>A0A158QB38_ENTVE</name>
<evidence type="ECO:0000259" key="14">
    <source>
        <dbReference type="PROSITE" id="PS50146"/>
    </source>
</evidence>
<dbReference type="GO" id="GO:0007200">
    <property type="term" value="P:phospholipase C-activating G protein-coupled receptor signaling pathway"/>
    <property type="evidence" value="ECO:0007669"/>
    <property type="project" value="InterPro"/>
</dbReference>
<evidence type="ECO:0000256" key="10">
    <source>
        <dbReference type="ARBA" id="ARBA00022837"/>
    </source>
</evidence>
<dbReference type="InterPro" id="IPR002219">
    <property type="entry name" value="PKC_DAG/PE"/>
</dbReference>
<sequence>MMSQMRAVFREELWNLRKLSLIERFGQQWLSSAGNAPAAYSIPIRSIICYLSLLETSTPEEKLEFVFRVFDSDGNGYLDQNELQAIVEQMVKIARQQHWDPVELEPILRQLMNDIDYDSDGKVSLQEWKRGGLTTIPLLVLLGFDTGMTEDGAHIWKLHHFSKRTYCNICSNLLVGFGGKQGLSCAICKYTVHERCVRSALHNCIYTYRVGHEQKKSMNHHWIEVNSATKCDKCHKTAPVGNTKMCRWCQREVRAHIPCIPLIPEICDFGVHAVHIVPPYNLTSCDGRGGPLRQLGLHTTLKVLMPFEEQNLLAEGDFAGRRPLLVFVNFKSGGKQGERVYGRFRRLLNPRQIIEVSVENETLDLFERIPNCRVLVCGGDGTVSQVLEEMDRHSFNEKRPPVAILPIGTGNDLARCLNWGGGYENEKISRTLISINKSTEVQLDRWELNIDLEKRCSGCETAPSNVINNYFSIGVDAAIAYRFHQMREKNPSRFSSRIKNKLLYLECGTSETLLKTCKNLNLELDILCDGESLDLTQGPALEGVTILNIGSIYGGSNLWGSISSHYGLNPLIRTKNQDFSDGLIEIVGLESAMQMGQIKTGVRSGHRIAQCKNVVITTHKLLPMQVDGEPWMQAPSIIQIIFKNQCRAKSFVAPKKIRTWNPFRQRLPSDE</sequence>
<dbReference type="Pfam" id="PF00130">
    <property type="entry name" value="C1_1"/>
    <property type="match status" value="1"/>
</dbReference>
<evidence type="ECO:0000256" key="12">
    <source>
        <dbReference type="RuleBase" id="RU361128"/>
    </source>
</evidence>
<evidence type="ECO:0000256" key="4">
    <source>
        <dbReference type="ARBA" id="ARBA00022723"/>
    </source>
</evidence>
<keyword evidence="6 12" id="KW-0547">Nucleotide-binding</keyword>
<gene>
    <name evidence="16" type="ORF">EVEC_LOCUS7616</name>
</gene>
<dbReference type="SMART" id="SM00109">
    <property type="entry name" value="C1"/>
    <property type="match status" value="2"/>
</dbReference>
<evidence type="ECO:0000256" key="3">
    <source>
        <dbReference type="ARBA" id="ARBA00022679"/>
    </source>
</evidence>
<evidence type="ECO:0000256" key="5">
    <source>
        <dbReference type="ARBA" id="ARBA00022737"/>
    </source>
</evidence>
<dbReference type="AlphaFoldDB" id="A0A158QB38"/>
<dbReference type="STRING" id="51028.A0A158QB38"/>
<dbReference type="Pfam" id="PF13499">
    <property type="entry name" value="EF-hand_7"/>
    <property type="match status" value="1"/>
</dbReference>
<dbReference type="GO" id="GO:0008270">
    <property type="term" value="F:zinc ion binding"/>
    <property type="evidence" value="ECO:0007669"/>
    <property type="project" value="UniProtKB-KW"/>
</dbReference>
<dbReference type="PANTHER" id="PTHR11255">
    <property type="entry name" value="DIACYLGLYCEROL KINASE"/>
    <property type="match status" value="1"/>
</dbReference>
<dbReference type="Gene3D" id="3.40.50.10330">
    <property type="entry name" value="Probable inorganic polyphosphate/atp-NAD kinase, domain 1"/>
    <property type="match status" value="1"/>
</dbReference>
<dbReference type="EMBL" id="UXUI01009009">
    <property type="protein sequence ID" value="VDD92865.1"/>
    <property type="molecule type" value="Genomic_DNA"/>
</dbReference>
<dbReference type="GO" id="GO:0005509">
    <property type="term" value="F:calcium ion binding"/>
    <property type="evidence" value="ECO:0007669"/>
    <property type="project" value="InterPro"/>
</dbReference>
<keyword evidence="4" id="KW-0479">Metal-binding</keyword>
<accession>A0A158QB38</accession>
<proteinExistence type="inferred from homology"/>
<reference evidence="18" key="1">
    <citation type="submission" date="2016-04" db="UniProtKB">
        <authorList>
            <consortium name="WormBaseParasite"/>
        </authorList>
    </citation>
    <scope>IDENTIFICATION</scope>
</reference>
<dbReference type="PROSITE" id="PS00018">
    <property type="entry name" value="EF_HAND_1"/>
    <property type="match status" value="2"/>
</dbReference>
<dbReference type="InterPro" id="IPR001206">
    <property type="entry name" value="Diacylglycerol_kinase_cat_dom"/>
</dbReference>
<keyword evidence="3 12" id="KW-0808">Transferase</keyword>
<dbReference type="Pfam" id="PF00609">
    <property type="entry name" value="DAGK_acc"/>
    <property type="match status" value="1"/>
</dbReference>
<evidence type="ECO:0000256" key="6">
    <source>
        <dbReference type="ARBA" id="ARBA00022741"/>
    </source>
</evidence>
<feature type="domain" description="Phorbol-ester/DAG-type" evidence="13">
    <location>
        <begin position="153"/>
        <end position="204"/>
    </location>
</feature>
<feature type="domain" description="DAGKc" evidence="14">
    <location>
        <begin position="319"/>
        <end position="452"/>
    </location>
</feature>
<protein>
    <recommendedName>
        <fullName evidence="12">Diacylglycerol kinase</fullName>
        <shortName evidence="12">DAG kinase</shortName>
        <ecNumber evidence="12">2.7.1.107</ecNumber>
    </recommendedName>
</protein>
<dbReference type="SUPFAM" id="SSF47473">
    <property type="entry name" value="EF-hand"/>
    <property type="match status" value="1"/>
</dbReference>
<evidence type="ECO:0000313" key="18">
    <source>
        <dbReference type="WBParaSite" id="EVEC_0000813201-mRNA-1"/>
    </source>
</evidence>
<dbReference type="InterPro" id="IPR000756">
    <property type="entry name" value="Diacylglycerol_kin_accessory"/>
</dbReference>
<dbReference type="Gene3D" id="3.30.60.20">
    <property type="match status" value="1"/>
</dbReference>
<comment type="similarity">
    <text evidence="2 12">Belongs to the eukaryotic diacylglycerol kinase family.</text>
</comment>
<dbReference type="GO" id="GO:0005886">
    <property type="term" value="C:plasma membrane"/>
    <property type="evidence" value="ECO:0007669"/>
    <property type="project" value="TreeGrafter"/>
</dbReference>
<dbReference type="Proteomes" id="UP000274131">
    <property type="component" value="Unassembled WGS sequence"/>
</dbReference>
<dbReference type="SMART" id="SM00045">
    <property type="entry name" value="DAGKa"/>
    <property type="match status" value="1"/>
</dbReference>
<evidence type="ECO:0000313" key="16">
    <source>
        <dbReference type="EMBL" id="VDD92865.1"/>
    </source>
</evidence>
<dbReference type="OrthoDB" id="242257at2759"/>
<feature type="domain" description="EF-hand" evidence="15">
    <location>
        <begin position="103"/>
        <end position="138"/>
    </location>
</feature>
<keyword evidence="8 12" id="KW-0418">Kinase</keyword>
<dbReference type="InterPro" id="IPR037607">
    <property type="entry name" value="DGK"/>
</dbReference>
<keyword evidence="11 12" id="KW-0067">ATP-binding</keyword>
<evidence type="ECO:0000256" key="8">
    <source>
        <dbReference type="ARBA" id="ARBA00022777"/>
    </source>
</evidence>
<dbReference type="InterPro" id="IPR016064">
    <property type="entry name" value="NAD/diacylglycerol_kinase_sf"/>
</dbReference>
<dbReference type="PROSITE" id="PS00479">
    <property type="entry name" value="ZF_DAG_PE_1"/>
    <property type="match status" value="1"/>
</dbReference>
<dbReference type="InterPro" id="IPR018247">
    <property type="entry name" value="EF_Hand_1_Ca_BS"/>
</dbReference>
<keyword evidence="17" id="KW-1185">Reference proteome</keyword>
<dbReference type="GO" id="GO:0005524">
    <property type="term" value="F:ATP binding"/>
    <property type="evidence" value="ECO:0007669"/>
    <property type="project" value="UniProtKB-KW"/>
</dbReference>
<keyword evidence="9" id="KW-0862">Zinc</keyword>
<dbReference type="CDD" id="cd00051">
    <property type="entry name" value="EFh"/>
    <property type="match status" value="1"/>
</dbReference>
<dbReference type="Pfam" id="PF00781">
    <property type="entry name" value="DAGK_cat"/>
    <property type="match status" value="1"/>
</dbReference>
<evidence type="ECO:0000313" key="17">
    <source>
        <dbReference type="Proteomes" id="UP000274131"/>
    </source>
</evidence>
<dbReference type="SMART" id="SM00054">
    <property type="entry name" value="EFh"/>
    <property type="match status" value="2"/>
</dbReference>
<evidence type="ECO:0000256" key="2">
    <source>
        <dbReference type="ARBA" id="ARBA00009280"/>
    </source>
</evidence>
<evidence type="ECO:0000256" key="9">
    <source>
        <dbReference type="ARBA" id="ARBA00022833"/>
    </source>
</evidence>
<dbReference type="FunFam" id="2.60.200.40:FF:000012">
    <property type="entry name" value="Diacylglycerol kinase"/>
    <property type="match status" value="1"/>
</dbReference>
<dbReference type="InterPro" id="IPR011992">
    <property type="entry name" value="EF-hand-dom_pair"/>
</dbReference>
<dbReference type="SUPFAM" id="SSF57889">
    <property type="entry name" value="Cysteine-rich domain"/>
    <property type="match status" value="2"/>
</dbReference>
<evidence type="ECO:0000256" key="1">
    <source>
        <dbReference type="ARBA" id="ARBA00001383"/>
    </source>
</evidence>
<dbReference type="GO" id="GO:0004143">
    <property type="term" value="F:ATP-dependent diacylglycerol kinase activity"/>
    <property type="evidence" value="ECO:0007669"/>
    <property type="project" value="UniProtKB-EC"/>
</dbReference>
<feature type="domain" description="EF-hand" evidence="15">
    <location>
        <begin position="58"/>
        <end position="93"/>
    </location>
</feature>